<protein>
    <recommendedName>
        <fullName evidence="2">TOTE conflict systems S1/CSD-like domain-containing protein</fullName>
    </recommendedName>
</protein>
<feature type="compositionally biased region" description="Basic and acidic residues" evidence="1">
    <location>
        <begin position="485"/>
        <end position="495"/>
    </location>
</feature>
<dbReference type="Pfam" id="PF22860">
    <property type="entry name" value="DUF7017"/>
    <property type="match status" value="1"/>
</dbReference>
<organism evidence="3 4">
    <name type="scientific">Sphingomonas swuensis</name>
    <dbReference type="NCBI Taxonomy" id="977800"/>
    <lineage>
        <taxon>Bacteria</taxon>
        <taxon>Pseudomonadati</taxon>
        <taxon>Pseudomonadota</taxon>
        <taxon>Alphaproteobacteria</taxon>
        <taxon>Sphingomonadales</taxon>
        <taxon>Sphingomonadaceae</taxon>
        <taxon>Sphingomonas</taxon>
    </lineage>
</organism>
<sequence>MGSREIFALRRGGKAPEALELARTEYSDHSSDVWFLRAYGWVLYDVANKAVAAFESKSISAVTLARQLSPCLQEFAKFGDALRGDGTFSQMVRLATKVSKDLPDFLAFARWAGVDSFSEDDRTPFVNREGKTLDSLERRFMRAICREAVSLAGESHPANQLVGWGLGMLERALEGQPGDQWLNYYQSKLHLSRGEAELAVRRLAPVLRRQPRAAWTWALLGEILEGTRPSDALTCFGFATQLAREEVEVAKTRIRLARHLAACGRYAESAHQVWLALDYRERKGFRVPDELSRLLSSDWYRQAQGSSSGPNLPDQSGAARALLKELDQKSLTYTTGVIDHINLARSLSYVATSLQDGIALTHRQFPDVAALVPGTVVEVGRVESDGRALDWRISQLKEIAGLCEVRSGRLTRPLDRDFAFVGANGDRVFVPPPLARDFAPGEASEVRCVAIRRADHNGRVGWRAVSFFPDEPASAGLREAPSDAESLRHFHTAEP</sequence>
<dbReference type="Gene3D" id="1.25.40.10">
    <property type="entry name" value="Tetratricopeptide repeat domain"/>
    <property type="match status" value="1"/>
</dbReference>
<dbReference type="InterPro" id="IPR054427">
    <property type="entry name" value="S1CSD-TOTE-2"/>
</dbReference>
<dbReference type="InterPro" id="IPR011990">
    <property type="entry name" value="TPR-like_helical_dom_sf"/>
</dbReference>
<evidence type="ECO:0000259" key="2">
    <source>
        <dbReference type="Pfam" id="PF22707"/>
    </source>
</evidence>
<dbReference type="SUPFAM" id="SSF48452">
    <property type="entry name" value="TPR-like"/>
    <property type="match status" value="1"/>
</dbReference>
<feature type="region of interest" description="Disordered" evidence="1">
    <location>
        <begin position="474"/>
        <end position="495"/>
    </location>
</feature>
<name>A0ABP7T133_9SPHN</name>
<dbReference type="InterPro" id="IPR054283">
    <property type="entry name" value="DUF7017"/>
</dbReference>
<reference evidence="4" key="1">
    <citation type="journal article" date="2019" name="Int. J. Syst. Evol. Microbiol.">
        <title>The Global Catalogue of Microorganisms (GCM) 10K type strain sequencing project: providing services to taxonomists for standard genome sequencing and annotation.</title>
        <authorList>
            <consortium name="The Broad Institute Genomics Platform"/>
            <consortium name="The Broad Institute Genome Sequencing Center for Infectious Disease"/>
            <person name="Wu L."/>
            <person name="Ma J."/>
        </authorList>
    </citation>
    <scope>NUCLEOTIDE SEQUENCE [LARGE SCALE GENOMIC DNA]</scope>
    <source>
        <strain evidence="4">JCM 17563</strain>
    </source>
</reference>
<dbReference type="EMBL" id="BAABBQ010000001">
    <property type="protein sequence ID" value="GAA4019194.1"/>
    <property type="molecule type" value="Genomic_DNA"/>
</dbReference>
<keyword evidence="4" id="KW-1185">Reference proteome</keyword>
<dbReference type="RefSeq" id="WP_344707142.1">
    <property type="nucleotide sequence ID" value="NZ_BAABBQ010000001.1"/>
</dbReference>
<evidence type="ECO:0000313" key="3">
    <source>
        <dbReference type="EMBL" id="GAA4019194.1"/>
    </source>
</evidence>
<accession>A0ABP7T133</accession>
<dbReference type="Pfam" id="PF22707">
    <property type="entry name" value="S1CSD-TOTE-2"/>
    <property type="match status" value="1"/>
</dbReference>
<evidence type="ECO:0000256" key="1">
    <source>
        <dbReference type="SAM" id="MobiDB-lite"/>
    </source>
</evidence>
<gene>
    <name evidence="3" type="ORF">GCM10022280_18670</name>
</gene>
<comment type="caution">
    <text evidence="3">The sequence shown here is derived from an EMBL/GenBank/DDBJ whole genome shotgun (WGS) entry which is preliminary data.</text>
</comment>
<proteinExistence type="predicted"/>
<evidence type="ECO:0000313" key="4">
    <source>
        <dbReference type="Proteomes" id="UP001500235"/>
    </source>
</evidence>
<dbReference type="Proteomes" id="UP001500235">
    <property type="component" value="Unassembled WGS sequence"/>
</dbReference>
<feature type="domain" description="TOTE conflict systems S1/CSD-like" evidence="2">
    <location>
        <begin position="407"/>
        <end position="466"/>
    </location>
</feature>